<evidence type="ECO:0000256" key="3">
    <source>
        <dbReference type="ARBA" id="ARBA00023004"/>
    </source>
</evidence>
<evidence type="ECO:0000313" key="7">
    <source>
        <dbReference type="WBParaSite" id="ACRNAN_scaffold23120.g23370.t1"/>
    </source>
</evidence>
<accession>A0A914DEE3</accession>
<feature type="region of interest" description="Disordered" evidence="5">
    <location>
        <begin position="57"/>
        <end position="76"/>
    </location>
</feature>
<keyword evidence="6" id="KW-1185">Reference proteome</keyword>
<evidence type="ECO:0000256" key="1">
    <source>
        <dbReference type="ARBA" id="ARBA00006787"/>
    </source>
</evidence>
<dbReference type="Proteomes" id="UP000887540">
    <property type="component" value="Unplaced"/>
</dbReference>
<dbReference type="AlphaFoldDB" id="A0A914DEE3"/>
<dbReference type="WBParaSite" id="ACRNAN_scaffold23120.g23370.t1">
    <property type="protein sequence ID" value="ACRNAN_scaffold23120.g23370.t1"/>
    <property type="gene ID" value="ACRNAN_scaffold23120.g23370"/>
</dbReference>
<organism evidence="6 7">
    <name type="scientific">Acrobeloides nanus</name>
    <dbReference type="NCBI Taxonomy" id="290746"/>
    <lineage>
        <taxon>Eukaryota</taxon>
        <taxon>Metazoa</taxon>
        <taxon>Ecdysozoa</taxon>
        <taxon>Nematoda</taxon>
        <taxon>Chromadorea</taxon>
        <taxon>Rhabditida</taxon>
        <taxon>Tylenchina</taxon>
        <taxon>Cephalobomorpha</taxon>
        <taxon>Cephaloboidea</taxon>
        <taxon>Cephalobidae</taxon>
        <taxon>Acrobeloides</taxon>
    </lineage>
</organism>
<feature type="binding site" evidence="4">
    <location>
        <position position="47"/>
    </location>
    <ligand>
        <name>Fe cation</name>
        <dbReference type="ChEBI" id="CHEBI:24875"/>
        <note>catalytic</note>
    </ligand>
</feature>
<evidence type="ECO:0000256" key="4">
    <source>
        <dbReference type="PIRSR" id="PIRSR604294-1"/>
    </source>
</evidence>
<dbReference type="GO" id="GO:0046872">
    <property type="term" value="F:metal ion binding"/>
    <property type="evidence" value="ECO:0007669"/>
    <property type="project" value="UniProtKB-KW"/>
</dbReference>
<dbReference type="GO" id="GO:0016702">
    <property type="term" value="F:oxidoreductase activity, acting on single donors with incorporation of molecular oxygen, incorporation of two atoms of oxygen"/>
    <property type="evidence" value="ECO:0007669"/>
    <property type="project" value="InterPro"/>
</dbReference>
<keyword evidence="3 4" id="KW-0408">Iron</keyword>
<comment type="cofactor">
    <cofactor evidence="4">
        <name>Fe(2+)</name>
        <dbReference type="ChEBI" id="CHEBI:29033"/>
    </cofactor>
    <text evidence="4">Binds 1 Fe(2+) ion per subunit.</text>
</comment>
<dbReference type="InterPro" id="IPR004294">
    <property type="entry name" value="Carotenoid_Oase"/>
</dbReference>
<name>A0A914DEE3_9BILA</name>
<comment type="similarity">
    <text evidence="1">Belongs to the carotenoid oxygenase family.</text>
</comment>
<proteinExistence type="inferred from homology"/>
<protein>
    <submittedName>
        <fullName evidence="7">Carotenoid oxygenase</fullName>
    </submittedName>
</protein>
<evidence type="ECO:0000256" key="2">
    <source>
        <dbReference type="ARBA" id="ARBA00022723"/>
    </source>
</evidence>
<reference evidence="7" key="1">
    <citation type="submission" date="2022-11" db="UniProtKB">
        <authorList>
            <consortium name="WormBaseParasite"/>
        </authorList>
    </citation>
    <scope>IDENTIFICATION</scope>
</reference>
<dbReference type="Pfam" id="PF03055">
    <property type="entry name" value="RPE65"/>
    <property type="match status" value="1"/>
</dbReference>
<evidence type="ECO:0000313" key="6">
    <source>
        <dbReference type="Proteomes" id="UP000887540"/>
    </source>
</evidence>
<sequence>MIVHEPQFLARPDAVDEDDAQLIIIDAKTMTEIGNAEVPISIPFGFHNRFFSSASQSVATTTTSPPPSSPSHNIGTSIAPSLTYGTALFLFKTFMSSNNY</sequence>
<keyword evidence="2 4" id="KW-0479">Metal-binding</keyword>
<evidence type="ECO:0000256" key="5">
    <source>
        <dbReference type="SAM" id="MobiDB-lite"/>
    </source>
</evidence>